<keyword evidence="8" id="KW-0812">Transmembrane</keyword>
<dbReference type="PROSITE" id="PS00775">
    <property type="entry name" value="GLYCOSYL_HYDROL_F3"/>
    <property type="match status" value="1"/>
</dbReference>
<dbReference type="PRINTS" id="PR00133">
    <property type="entry name" value="GLHYDRLASE3"/>
</dbReference>
<evidence type="ECO:0000256" key="1">
    <source>
        <dbReference type="ARBA" id="ARBA00001231"/>
    </source>
</evidence>
<keyword evidence="12" id="KW-1185">Reference proteome</keyword>
<evidence type="ECO:0000256" key="7">
    <source>
        <dbReference type="SAM" id="MobiDB-lite"/>
    </source>
</evidence>
<dbReference type="SUPFAM" id="SSF51445">
    <property type="entry name" value="(Trans)glycosidases"/>
    <property type="match status" value="1"/>
</dbReference>
<evidence type="ECO:0000256" key="3">
    <source>
        <dbReference type="ARBA" id="ARBA00012663"/>
    </source>
</evidence>
<feature type="compositionally biased region" description="Acidic residues" evidence="7">
    <location>
        <begin position="50"/>
        <end position="60"/>
    </location>
</feature>
<dbReference type="Pfam" id="PF01915">
    <property type="entry name" value="Glyco_hydro_3_C"/>
    <property type="match status" value="1"/>
</dbReference>
<evidence type="ECO:0000259" key="9">
    <source>
        <dbReference type="Pfam" id="PF00933"/>
    </source>
</evidence>
<feature type="domain" description="Glycoside hydrolase family 3 N-terminal" evidence="9">
    <location>
        <begin position="73"/>
        <end position="406"/>
    </location>
</feature>
<dbReference type="InterPro" id="IPR050226">
    <property type="entry name" value="NagZ_Beta-hexosaminidase"/>
</dbReference>
<sequence>MVHRLREYGRVRSAKLSRKTVLISSVTAAFAVVGGGALIAEATSDRGGEPEGDEPVDETTQDPVGELLASMSLEDKVGQLFMVYVHGEAADTADTEAVASNRERLGAENGAAFVAAYRPGGIIYFDWANGLKDPAQIAALSNGLQAASTVPLLIATDQEYGSVVRIGEPATQFPGAMPLGATRDVEAAERAAAIAGAELRAMGVNHNFAPDADVNVDPENPVIGVRSFGSDPGLVADFAAAQVRGYQAGGVAVSAKHFPGHGDTSTDSHLGLPVITHTAEEWERIDAPPFQAAIAAGTDMVMSAHLQFPALDDSLAPATLSRPILTGLLRERLGFTGVVVTDALDMQGVRTGYGDDRVPVLALLAGADLLLMPPDFPLAYEAVLNAVASGELTEERIDESVRRILALKHSRGIVDDPETDEGAAAAVVGSDANRAAADDIADRSVTLLANDGTLPFRAASASGGVLVTGWGEQTTQRLASALAAQGLGVEVLLTGEAPGADAIAAAKGAAAGRDLVVVATRNVRAGSPQADLVAALAGGPAPVVAAAVGTPYDAAHVRGANAVLAAYSYAPASLAALAKVIVGAIAPTGALPVDVPAEGGGVLYPFGHGLGYE</sequence>
<evidence type="ECO:0000256" key="6">
    <source>
        <dbReference type="RuleBase" id="RU361161"/>
    </source>
</evidence>
<evidence type="ECO:0000256" key="4">
    <source>
        <dbReference type="ARBA" id="ARBA00022801"/>
    </source>
</evidence>
<keyword evidence="4 6" id="KW-0378">Hydrolase</keyword>
<reference evidence="11 12" key="1">
    <citation type="submission" date="2019-10" db="EMBL/GenBank/DDBJ databases">
        <title>Glycomyces albidus sp. nov., a novel actinomycete isolated from rhizosphere soil of wheat (Triticum aestivum L.).</title>
        <authorList>
            <person name="Qian L."/>
        </authorList>
    </citation>
    <scope>NUCLEOTIDE SEQUENCE [LARGE SCALE GENOMIC DNA]</scope>
    <source>
        <strain evidence="11 12">NEAU-7082</strain>
    </source>
</reference>
<dbReference type="EC" id="3.2.1.52" evidence="3"/>
<dbReference type="Pfam" id="PF00933">
    <property type="entry name" value="Glyco_hydro_3"/>
    <property type="match status" value="1"/>
</dbReference>
<organism evidence="11 12">
    <name type="scientific">Glycomyces albidus</name>
    <dbReference type="NCBI Taxonomy" id="2656774"/>
    <lineage>
        <taxon>Bacteria</taxon>
        <taxon>Bacillati</taxon>
        <taxon>Actinomycetota</taxon>
        <taxon>Actinomycetes</taxon>
        <taxon>Glycomycetales</taxon>
        <taxon>Glycomycetaceae</taxon>
        <taxon>Glycomyces</taxon>
    </lineage>
</organism>
<comment type="caution">
    <text evidence="11">The sequence shown here is derived from an EMBL/GenBank/DDBJ whole genome shotgun (WGS) entry which is preliminary data.</text>
</comment>
<dbReference type="FunFam" id="3.20.20.300:FF:000014">
    <property type="entry name" value="Beta-hexosaminidase, lipoprotein"/>
    <property type="match status" value="1"/>
</dbReference>
<dbReference type="InterPro" id="IPR002772">
    <property type="entry name" value="Glyco_hydro_3_C"/>
</dbReference>
<name>A0A6L5G6S4_9ACTN</name>
<dbReference type="InterPro" id="IPR036962">
    <property type="entry name" value="Glyco_hydro_3_N_sf"/>
</dbReference>
<dbReference type="Gene3D" id="3.20.20.300">
    <property type="entry name" value="Glycoside hydrolase, family 3, N-terminal domain"/>
    <property type="match status" value="1"/>
</dbReference>
<comment type="similarity">
    <text evidence="2 6">Belongs to the glycosyl hydrolase 3 family.</text>
</comment>
<keyword evidence="8" id="KW-1133">Transmembrane helix</keyword>
<dbReference type="InterPro" id="IPR001764">
    <property type="entry name" value="Glyco_hydro_3_N"/>
</dbReference>
<evidence type="ECO:0000256" key="2">
    <source>
        <dbReference type="ARBA" id="ARBA00005336"/>
    </source>
</evidence>
<dbReference type="GO" id="GO:0009254">
    <property type="term" value="P:peptidoglycan turnover"/>
    <property type="evidence" value="ECO:0007669"/>
    <property type="project" value="TreeGrafter"/>
</dbReference>
<proteinExistence type="inferred from homology"/>
<evidence type="ECO:0000256" key="5">
    <source>
        <dbReference type="ARBA" id="ARBA00023295"/>
    </source>
</evidence>
<dbReference type="AlphaFoldDB" id="A0A6L5G6S4"/>
<gene>
    <name evidence="11" type="ORF">GFD30_07155</name>
</gene>
<dbReference type="SUPFAM" id="SSF52279">
    <property type="entry name" value="Beta-D-glucan exohydrolase, C-terminal domain"/>
    <property type="match status" value="1"/>
</dbReference>
<dbReference type="PANTHER" id="PTHR30480">
    <property type="entry name" value="BETA-HEXOSAMINIDASE-RELATED"/>
    <property type="match status" value="1"/>
</dbReference>
<dbReference type="GO" id="GO:0004563">
    <property type="term" value="F:beta-N-acetylhexosaminidase activity"/>
    <property type="evidence" value="ECO:0007669"/>
    <property type="project" value="UniProtKB-EC"/>
</dbReference>
<evidence type="ECO:0000313" key="12">
    <source>
        <dbReference type="Proteomes" id="UP000477750"/>
    </source>
</evidence>
<accession>A0A6L5G6S4</accession>
<dbReference type="PANTHER" id="PTHR30480:SF13">
    <property type="entry name" value="BETA-HEXOSAMINIDASE"/>
    <property type="match status" value="1"/>
</dbReference>
<dbReference type="InterPro" id="IPR019800">
    <property type="entry name" value="Glyco_hydro_3_AS"/>
</dbReference>
<dbReference type="InterPro" id="IPR017853">
    <property type="entry name" value="GH"/>
</dbReference>
<feature type="transmembrane region" description="Helical" evidence="8">
    <location>
        <begin position="21"/>
        <end position="40"/>
    </location>
</feature>
<evidence type="ECO:0000256" key="8">
    <source>
        <dbReference type="SAM" id="Phobius"/>
    </source>
</evidence>
<dbReference type="EMBL" id="WIAO01000006">
    <property type="protein sequence ID" value="MQM25347.1"/>
    <property type="molecule type" value="Genomic_DNA"/>
</dbReference>
<evidence type="ECO:0000313" key="11">
    <source>
        <dbReference type="EMBL" id="MQM25347.1"/>
    </source>
</evidence>
<keyword evidence="8" id="KW-0472">Membrane</keyword>
<feature type="region of interest" description="Disordered" evidence="7">
    <location>
        <begin position="42"/>
        <end position="61"/>
    </location>
</feature>
<dbReference type="Gene3D" id="3.40.50.1700">
    <property type="entry name" value="Glycoside hydrolase family 3 C-terminal domain"/>
    <property type="match status" value="1"/>
</dbReference>
<dbReference type="GO" id="GO:0005975">
    <property type="term" value="P:carbohydrate metabolic process"/>
    <property type="evidence" value="ECO:0007669"/>
    <property type="project" value="InterPro"/>
</dbReference>
<keyword evidence="5 6" id="KW-0326">Glycosidase</keyword>
<comment type="catalytic activity">
    <reaction evidence="1">
        <text>Hydrolysis of terminal non-reducing N-acetyl-D-hexosamine residues in N-acetyl-beta-D-hexosaminides.</text>
        <dbReference type="EC" id="3.2.1.52"/>
    </reaction>
</comment>
<dbReference type="RefSeq" id="WP_153024511.1">
    <property type="nucleotide sequence ID" value="NZ_WIAO01000006.1"/>
</dbReference>
<dbReference type="Proteomes" id="UP000477750">
    <property type="component" value="Unassembled WGS sequence"/>
</dbReference>
<protein>
    <recommendedName>
        <fullName evidence="3">beta-N-acetylhexosaminidase</fullName>
        <ecNumber evidence="3">3.2.1.52</ecNumber>
    </recommendedName>
</protein>
<dbReference type="InterPro" id="IPR036881">
    <property type="entry name" value="Glyco_hydro_3_C_sf"/>
</dbReference>
<feature type="domain" description="Glycoside hydrolase family 3 C-terminal" evidence="10">
    <location>
        <begin position="445"/>
        <end position="612"/>
    </location>
</feature>
<evidence type="ECO:0000259" key="10">
    <source>
        <dbReference type="Pfam" id="PF01915"/>
    </source>
</evidence>